<dbReference type="GO" id="GO:0005829">
    <property type="term" value="C:cytosol"/>
    <property type="evidence" value="ECO:0007669"/>
    <property type="project" value="TreeGrafter"/>
</dbReference>
<dbReference type="InterPro" id="IPR008284">
    <property type="entry name" value="MoCF_biosynth_CS"/>
</dbReference>
<dbReference type="SUPFAM" id="SSF53218">
    <property type="entry name" value="Molybdenum cofactor biosynthesis proteins"/>
    <property type="match status" value="1"/>
</dbReference>
<dbReference type="AlphaFoldDB" id="A0A4R2TXV4"/>
<organism evidence="16 17">
    <name type="scientific">Serpentinicella alkaliphila</name>
    <dbReference type="NCBI Taxonomy" id="1734049"/>
    <lineage>
        <taxon>Bacteria</taxon>
        <taxon>Bacillati</taxon>
        <taxon>Bacillota</taxon>
        <taxon>Clostridia</taxon>
        <taxon>Peptostreptococcales</taxon>
        <taxon>Natronincolaceae</taxon>
        <taxon>Serpentinicella</taxon>
    </lineage>
</organism>
<dbReference type="UniPathway" id="UPA00344"/>
<evidence type="ECO:0000256" key="5">
    <source>
        <dbReference type="ARBA" id="ARBA00010763"/>
    </source>
</evidence>
<protein>
    <recommendedName>
        <fullName evidence="7 14">Molybdopterin molybdenumtransferase</fullName>
        <ecNumber evidence="6 14">2.10.1.1</ecNumber>
    </recommendedName>
</protein>
<dbReference type="PANTHER" id="PTHR10192">
    <property type="entry name" value="MOLYBDOPTERIN BIOSYNTHESIS PROTEIN"/>
    <property type="match status" value="1"/>
</dbReference>
<dbReference type="NCBIfam" id="TIGR00177">
    <property type="entry name" value="molyb_syn"/>
    <property type="match status" value="1"/>
</dbReference>
<evidence type="ECO:0000256" key="3">
    <source>
        <dbReference type="ARBA" id="ARBA00003487"/>
    </source>
</evidence>
<name>A0A4R2TXV4_9FIRM</name>
<dbReference type="EMBL" id="SLYC01000001">
    <property type="protein sequence ID" value="TCQ08076.1"/>
    <property type="molecule type" value="Genomic_DNA"/>
</dbReference>
<dbReference type="Proteomes" id="UP000295504">
    <property type="component" value="Unassembled WGS sequence"/>
</dbReference>
<keyword evidence="12 14" id="KW-0501">Molybdenum cofactor biosynthesis</keyword>
<evidence type="ECO:0000259" key="15">
    <source>
        <dbReference type="SMART" id="SM00852"/>
    </source>
</evidence>
<dbReference type="GO" id="GO:0006777">
    <property type="term" value="P:Mo-molybdopterin cofactor biosynthetic process"/>
    <property type="evidence" value="ECO:0007669"/>
    <property type="project" value="UniProtKB-UniRule"/>
</dbReference>
<comment type="catalytic activity">
    <reaction evidence="13">
        <text>adenylyl-molybdopterin + molybdate = Mo-molybdopterin + AMP + H(+)</text>
        <dbReference type="Rhea" id="RHEA:35047"/>
        <dbReference type="ChEBI" id="CHEBI:15378"/>
        <dbReference type="ChEBI" id="CHEBI:36264"/>
        <dbReference type="ChEBI" id="CHEBI:62727"/>
        <dbReference type="ChEBI" id="CHEBI:71302"/>
        <dbReference type="ChEBI" id="CHEBI:456215"/>
        <dbReference type="EC" id="2.10.1.1"/>
    </reaction>
</comment>
<keyword evidence="17" id="KW-1185">Reference proteome</keyword>
<comment type="similarity">
    <text evidence="5 14">Belongs to the MoeA family.</text>
</comment>
<evidence type="ECO:0000256" key="11">
    <source>
        <dbReference type="ARBA" id="ARBA00022842"/>
    </source>
</evidence>
<evidence type="ECO:0000256" key="12">
    <source>
        <dbReference type="ARBA" id="ARBA00023150"/>
    </source>
</evidence>
<dbReference type="OrthoDB" id="9804758at2"/>
<evidence type="ECO:0000256" key="6">
    <source>
        <dbReference type="ARBA" id="ARBA00013269"/>
    </source>
</evidence>
<comment type="cofactor">
    <cofactor evidence="1 14">
        <name>Mg(2+)</name>
        <dbReference type="ChEBI" id="CHEBI:18420"/>
    </cofactor>
</comment>
<dbReference type="InterPro" id="IPR036135">
    <property type="entry name" value="MoeA_linker/N_sf"/>
</dbReference>
<evidence type="ECO:0000256" key="10">
    <source>
        <dbReference type="ARBA" id="ARBA00022723"/>
    </source>
</evidence>
<dbReference type="RefSeq" id="WP_132847247.1">
    <property type="nucleotide sequence ID" value="NZ_CP058648.1"/>
</dbReference>
<dbReference type="Pfam" id="PF03454">
    <property type="entry name" value="MoeA_C"/>
    <property type="match status" value="1"/>
</dbReference>
<evidence type="ECO:0000256" key="1">
    <source>
        <dbReference type="ARBA" id="ARBA00001946"/>
    </source>
</evidence>
<dbReference type="GO" id="GO:0061599">
    <property type="term" value="F:molybdopterin molybdotransferase activity"/>
    <property type="evidence" value="ECO:0007669"/>
    <property type="project" value="UniProtKB-UniRule"/>
</dbReference>
<dbReference type="InterPro" id="IPR036425">
    <property type="entry name" value="MoaB/Mog-like_dom_sf"/>
</dbReference>
<dbReference type="EC" id="2.10.1.1" evidence="6 14"/>
<dbReference type="SMART" id="SM00852">
    <property type="entry name" value="MoCF_biosynth"/>
    <property type="match status" value="1"/>
</dbReference>
<dbReference type="CDD" id="cd00887">
    <property type="entry name" value="MoeA"/>
    <property type="match status" value="1"/>
</dbReference>
<evidence type="ECO:0000256" key="8">
    <source>
        <dbReference type="ARBA" id="ARBA00022505"/>
    </source>
</evidence>
<dbReference type="NCBIfam" id="NF045515">
    <property type="entry name" value="Glp_gephyrin"/>
    <property type="match status" value="1"/>
</dbReference>
<evidence type="ECO:0000313" key="17">
    <source>
        <dbReference type="Proteomes" id="UP000295504"/>
    </source>
</evidence>
<evidence type="ECO:0000256" key="13">
    <source>
        <dbReference type="ARBA" id="ARBA00047317"/>
    </source>
</evidence>
<dbReference type="Gene3D" id="2.170.190.11">
    <property type="entry name" value="Molybdopterin biosynthesis moea protein, domain 3"/>
    <property type="match status" value="1"/>
</dbReference>
<accession>A0A4R2TXV4</accession>
<dbReference type="Pfam" id="PF03453">
    <property type="entry name" value="MoeA_N"/>
    <property type="match status" value="1"/>
</dbReference>
<proteinExistence type="inferred from homology"/>
<comment type="function">
    <text evidence="3">May be involved in the biosynthesis of molybdopterin.</text>
</comment>
<evidence type="ECO:0000256" key="4">
    <source>
        <dbReference type="ARBA" id="ARBA00005046"/>
    </source>
</evidence>
<dbReference type="SUPFAM" id="SSF63867">
    <property type="entry name" value="MoeA C-terminal domain-like"/>
    <property type="match status" value="1"/>
</dbReference>
<sequence length="409" mass="44799">MDMFTVMKREEVHALLITEFKNARNEGELVGINDACGRILKNDLVSKENIPAFRRSTVDGYAMRSKDTIGCSESMPAFLKIIGETLMGAGTDLYVKEYEAVHVPTGGVVPNGADCVCMIENTEQILEEVMVYRPAAPLENIISVGDDVKNNEVVLTEGTVIKTQHISVLAALGYSEVEVYRRPKVSILSTGDELVDIWKIPEIGEIRDVNTYGLKSMLTSIGCEVTYINMVEDDSELLKKHMEEALAVSDVLLVSGGSSVGTKDMTPDIINQLGQPGVLVHGVAIKPGKPTIIARVNNKAVFGLPGHPASCMISYKAIVEPFIREILLKSSEKERYMVATSGFQAHVSSGREVYYMVTLDETDTGYIAYPVNGKSGMVSLLSKAEGYIRIPMEKEGIEVGTPLRVYMFE</sequence>
<evidence type="ECO:0000313" key="16">
    <source>
        <dbReference type="EMBL" id="TCQ08076.1"/>
    </source>
</evidence>
<reference evidence="16 17" key="1">
    <citation type="submission" date="2019-03" db="EMBL/GenBank/DDBJ databases">
        <title>Genomic Encyclopedia of Type Strains, Phase IV (KMG-IV): sequencing the most valuable type-strain genomes for metagenomic binning, comparative biology and taxonomic classification.</title>
        <authorList>
            <person name="Goeker M."/>
        </authorList>
    </citation>
    <scope>NUCLEOTIDE SEQUENCE [LARGE SCALE GENOMIC DNA]</scope>
    <source>
        <strain evidence="16 17">DSM 100013</strain>
    </source>
</reference>
<dbReference type="Gene3D" id="2.40.340.10">
    <property type="entry name" value="MoeA, C-terminal, domain IV"/>
    <property type="match status" value="1"/>
</dbReference>
<keyword evidence="11 14" id="KW-0460">Magnesium</keyword>
<keyword evidence="9 14" id="KW-0808">Transferase</keyword>
<evidence type="ECO:0000256" key="14">
    <source>
        <dbReference type="RuleBase" id="RU365090"/>
    </source>
</evidence>
<dbReference type="InterPro" id="IPR005110">
    <property type="entry name" value="MoeA_linker/N"/>
</dbReference>
<dbReference type="GO" id="GO:0046872">
    <property type="term" value="F:metal ion binding"/>
    <property type="evidence" value="ECO:0007669"/>
    <property type="project" value="UniProtKB-UniRule"/>
</dbReference>
<comment type="pathway">
    <text evidence="4 14">Cofactor biosynthesis; molybdopterin biosynthesis.</text>
</comment>
<dbReference type="InterPro" id="IPR038987">
    <property type="entry name" value="MoeA-like"/>
</dbReference>
<comment type="caution">
    <text evidence="16">The sequence shown here is derived from an EMBL/GenBank/DDBJ whole genome shotgun (WGS) entry which is preliminary data.</text>
</comment>
<dbReference type="InterPro" id="IPR005111">
    <property type="entry name" value="MoeA_C_domain_IV"/>
</dbReference>
<dbReference type="Gene3D" id="3.90.105.10">
    <property type="entry name" value="Molybdopterin biosynthesis moea protein, domain 2"/>
    <property type="match status" value="1"/>
</dbReference>
<dbReference type="PROSITE" id="PS01079">
    <property type="entry name" value="MOCF_BIOSYNTHESIS_2"/>
    <property type="match status" value="1"/>
</dbReference>
<dbReference type="Pfam" id="PF00994">
    <property type="entry name" value="MoCF_biosynth"/>
    <property type="match status" value="1"/>
</dbReference>
<keyword evidence="10 14" id="KW-0479">Metal-binding</keyword>
<comment type="function">
    <text evidence="2 14">Catalyzes the insertion of molybdate into adenylated molybdopterin with the concomitant release of AMP.</text>
</comment>
<evidence type="ECO:0000256" key="9">
    <source>
        <dbReference type="ARBA" id="ARBA00022679"/>
    </source>
</evidence>
<gene>
    <name evidence="16" type="ORF">EDD79_1001163</name>
</gene>
<feature type="domain" description="MoaB/Mog" evidence="15">
    <location>
        <begin position="186"/>
        <end position="325"/>
    </location>
</feature>
<dbReference type="PANTHER" id="PTHR10192:SF5">
    <property type="entry name" value="GEPHYRIN"/>
    <property type="match status" value="1"/>
</dbReference>
<dbReference type="InterPro" id="IPR001453">
    <property type="entry name" value="MoaB/Mog_dom"/>
</dbReference>
<dbReference type="FunFam" id="3.40.980.10:FF:000004">
    <property type="entry name" value="Molybdopterin molybdenumtransferase"/>
    <property type="match status" value="1"/>
</dbReference>
<dbReference type="SUPFAM" id="SSF63882">
    <property type="entry name" value="MoeA N-terminal region -like"/>
    <property type="match status" value="1"/>
</dbReference>
<dbReference type="Gene3D" id="3.40.980.10">
    <property type="entry name" value="MoaB/Mog-like domain"/>
    <property type="match status" value="1"/>
</dbReference>
<evidence type="ECO:0000256" key="7">
    <source>
        <dbReference type="ARBA" id="ARBA00021108"/>
    </source>
</evidence>
<evidence type="ECO:0000256" key="2">
    <source>
        <dbReference type="ARBA" id="ARBA00002901"/>
    </source>
</evidence>
<keyword evidence="8 14" id="KW-0500">Molybdenum</keyword>
<dbReference type="InterPro" id="IPR036688">
    <property type="entry name" value="MoeA_C_domain_IV_sf"/>
</dbReference>